<feature type="non-terminal residue" evidence="1">
    <location>
        <position position="180"/>
    </location>
</feature>
<protein>
    <submittedName>
        <fullName evidence="1">18237_t:CDS:1</fullName>
    </submittedName>
</protein>
<accession>A0A9N9KB18</accession>
<keyword evidence="2" id="KW-1185">Reference proteome</keyword>
<reference evidence="1" key="1">
    <citation type="submission" date="2021-06" db="EMBL/GenBank/DDBJ databases">
        <authorList>
            <person name="Kallberg Y."/>
            <person name="Tangrot J."/>
            <person name="Rosling A."/>
        </authorList>
    </citation>
    <scope>NUCLEOTIDE SEQUENCE</scope>
    <source>
        <strain evidence="1">MA453B</strain>
    </source>
</reference>
<evidence type="ECO:0000313" key="2">
    <source>
        <dbReference type="Proteomes" id="UP000789405"/>
    </source>
</evidence>
<sequence length="180" mass="20215">SKIIKDTSIAGAHNNEVTSNDTESAEVEKIIYLASIIKVSVQEVHLKMLFISTATGTVEAPELPKENDRINLNLGDVLENLIDDCLEVVKNWSTGSKRLESKNDYPLKVNHIEDSKFVKAINEEEIVEASYESEAFPEDIVDIESKIIGSEAKENINVKDWEQKLNDNEVIELSDQDKLN</sequence>
<comment type="caution">
    <text evidence="1">The sequence shown here is derived from an EMBL/GenBank/DDBJ whole genome shotgun (WGS) entry which is preliminary data.</text>
</comment>
<name>A0A9N9KB18_9GLOM</name>
<dbReference type="EMBL" id="CAJVPY010058690">
    <property type="protein sequence ID" value="CAG8819989.1"/>
    <property type="molecule type" value="Genomic_DNA"/>
</dbReference>
<organism evidence="1 2">
    <name type="scientific">Dentiscutata erythropus</name>
    <dbReference type="NCBI Taxonomy" id="1348616"/>
    <lineage>
        <taxon>Eukaryota</taxon>
        <taxon>Fungi</taxon>
        <taxon>Fungi incertae sedis</taxon>
        <taxon>Mucoromycota</taxon>
        <taxon>Glomeromycotina</taxon>
        <taxon>Glomeromycetes</taxon>
        <taxon>Diversisporales</taxon>
        <taxon>Gigasporaceae</taxon>
        <taxon>Dentiscutata</taxon>
    </lineage>
</organism>
<proteinExistence type="predicted"/>
<evidence type="ECO:0000313" key="1">
    <source>
        <dbReference type="EMBL" id="CAG8819989.1"/>
    </source>
</evidence>
<dbReference type="AlphaFoldDB" id="A0A9N9KB18"/>
<dbReference type="Proteomes" id="UP000789405">
    <property type="component" value="Unassembled WGS sequence"/>
</dbReference>
<gene>
    <name evidence="1" type="ORF">DERYTH_LOCUS26872</name>
</gene>